<organism evidence="11 12">
    <name type="scientific">Todus mexicanus</name>
    <name type="common">Puerto Rican tody</name>
    <dbReference type="NCBI Taxonomy" id="135184"/>
    <lineage>
        <taxon>Eukaryota</taxon>
        <taxon>Metazoa</taxon>
        <taxon>Chordata</taxon>
        <taxon>Craniata</taxon>
        <taxon>Vertebrata</taxon>
        <taxon>Euteleostomi</taxon>
        <taxon>Archelosauria</taxon>
        <taxon>Archosauria</taxon>
        <taxon>Dinosauria</taxon>
        <taxon>Saurischia</taxon>
        <taxon>Theropoda</taxon>
        <taxon>Coelurosauria</taxon>
        <taxon>Aves</taxon>
        <taxon>Neognathae</taxon>
        <taxon>Neoaves</taxon>
        <taxon>Telluraves</taxon>
        <taxon>Coraciimorphae</taxon>
        <taxon>Coraciiformes</taxon>
        <taxon>Todidae</taxon>
        <taxon>Todus</taxon>
    </lineage>
</organism>
<gene>
    <name evidence="11" type="primary">Dmbt1_1</name>
    <name evidence="11" type="ORF">TODMEX_R04081</name>
</gene>
<evidence type="ECO:0000313" key="11">
    <source>
        <dbReference type="EMBL" id="NWI67095.1"/>
    </source>
</evidence>
<reference evidence="11" key="1">
    <citation type="submission" date="2019-10" db="EMBL/GenBank/DDBJ databases">
        <title>Bird 10,000 Genomes (B10K) Project - Family phase.</title>
        <authorList>
            <person name="Zhang G."/>
        </authorList>
    </citation>
    <scope>NUCLEOTIDE SEQUENCE</scope>
    <source>
        <strain evidence="11">B10K-DU-002-69</strain>
        <tissue evidence="11">Muscle</tissue>
    </source>
</reference>
<dbReference type="GO" id="GO:0016020">
    <property type="term" value="C:membrane"/>
    <property type="evidence" value="ECO:0007669"/>
    <property type="project" value="InterPro"/>
</dbReference>
<evidence type="ECO:0000313" key="12">
    <source>
        <dbReference type="Proteomes" id="UP000660247"/>
    </source>
</evidence>
<evidence type="ECO:0000256" key="7">
    <source>
        <dbReference type="ARBA" id="ARBA00064153"/>
    </source>
</evidence>
<dbReference type="PROSITE" id="PS00420">
    <property type="entry name" value="SRCR_1"/>
    <property type="match status" value="1"/>
</dbReference>
<evidence type="ECO:0000256" key="1">
    <source>
        <dbReference type="ARBA" id="ARBA00022729"/>
    </source>
</evidence>
<keyword evidence="12" id="KW-1185">Reference proteome</keyword>
<dbReference type="OrthoDB" id="536948at2759"/>
<feature type="domain" description="SRCR" evidence="10">
    <location>
        <begin position="1"/>
        <end position="44"/>
    </location>
</feature>
<feature type="non-terminal residue" evidence="11">
    <location>
        <position position="1"/>
    </location>
</feature>
<dbReference type="InterPro" id="IPR036772">
    <property type="entry name" value="SRCR-like_dom_sf"/>
</dbReference>
<keyword evidence="5" id="KW-0325">Glycoprotein</keyword>
<dbReference type="PRINTS" id="PR00258">
    <property type="entry name" value="SPERACTRCPTR"/>
</dbReference>
<keyword evidence="3 9" id="KW-1015">Disulfide bond</keyword>
<feature type="non-terminal residue" evidence="11">
    <location>
        <position position="173"/>
    </location>
</feature>
<dbReference type="AlphaFoldDB" id="A0A851DCX4"/>
<feature type="disulfide bond" evidence="9">
    <location>
        <begin position="77"/>
        <end position="141"/>
    </location>
</feature>
<evidence type="ECO:0000256" key="4">
    <source>
        <dbReference type="ARBA" id="ARBA00023170"/>
    </source>
</evidence>
<evidence type="ECO:0000256" key="9">
    <source>
        <dbReference type="PROSITE-ProRule" id="PRU00196"/>
    </source>
</evidence>
<keyword evidence="4" id="KW-0675">Receptor</keyword>
<feature type="disulfide bond" evidence="9">
    <location>
        <begin position="90"/>
        <end position="151"/>
    </location>
</feature>
<keyword evidence="2" id="KW-0677">Repeat</keyword>
<comment type="caution">
    <text evidence="9">Lacks conserved residue(s) required for the propagation of feature annotation.</text>
</comment>
<dbReference type="SUPFAM" id="SSF56487">
    <property type="entry name" value="SRCR-like"/>
    <property type="match status" value="2"/>
</dbReference>
<evidence type="ECO:0000256" key="8">
    <source>
        <dbReference type="ARBA" id="ARBA00069168"/>
    </source>
</evidence>
<comment type="subunit">
    <text evidence="7">Interacts with LGALS1 and laminin.</text>
</comment>
<evidence type="ECO:0000256" key="5">
    <source>
        <dbReference type="ARBA" id="ARBA00023180"/>
    </source>
</evidence>
<dbReference type="InterPro" id="IPR001190">
    <property type="entry name" value="SRCR"/>
</dbReference>
<evidence type="ECO:0000256" key="2">
    <source>
        <dbReference type="ARBA" id="ARBA00022737"/>
    </source>
</evidence>
<evidence type="ECO:0000256" key="3">
    <source>
        <dbReference type="ARBA" id="ARBA00023157"/>
    </source>
</evidence>
<dbReference type="PANTHER" id="PTHR19331">
    <property type="entry name" value="SCAVENGER RECEPTOR DOMAIN-CONTAINING"/>
    <property type="match status" value="1"/>
</dbReference>
<dbReference type="Gene3D" id="3.10.250.10">
    <property type="entry name" value="SRCR-like domain"/>
    <property type="match status" value="2"/>
</dbReference>
<name>A0A851DCX4_TODME</name>
<dbReference type="Pfam" id="PF00530">
    <property type="entry name" value="SRCR"/>
    <property type="match status" value="2"/>
</dbReference>
<dbReference type="FunFam" id="3.10.250.10:FF:000007">
    <property type="entry name" value="Soluble scavenger receptor cysteine-rich domain-containing protein SSC5D"/>
    <property type="match status" value="1"/>
</dbReference>
<dbReference type="PROSITE" id="PS50287">
    <property type="entry name" value="SRCR_2"/>
    <property type="match status" value="2"/>
</dbReference>
<protein>
    <recommendedName>
        <fullName evidence="8">Soluble scavenger receptor cysteine-rich domain-containing protein SSC5D</fullName>
    </recommendedName>
</protein>
<feature type="domain" description="SRCR" evidence="10">
    <location>
        <begin position="52"/>
        <end position="152"/>
    </location>
</feature>
<keyword evidence="1" id="KW-0732">Signal</keyword>
<dbReference type="EMBL" id="WEIS01054431">
    <property type="protein sequence ID" value="NWI67095.1"/>
    <property type="molecule type" value="Genomic_DNA"/>
</dbReference>
<feature type="disulfide bond" evidence="9">
    <location>
        <begin position="121"/>
        <end position="131"/>
    </location>
</feature>
<evidence type="ECO:0000259" key="10">
    <source>
        <dbReference type="PROSITE" id="PS50287"/>
    </source>
</evidence>
<dbReference type="PANTHER" id="PTHR19331:SF487">
    <property type="entry name" value="SOLUBLE SCAVENGER RECEPTOR CYSTEINE-RICH DOMAIN-CONTAINING PROTEIN SSC5D"/>
    <property type="match status" value="1"/>
</dbReference>
<dbReference type="SMART" id="SM00202">
    <property type="entry name" value="SR"/>
    <property type="match status" value="1"/>
</dbReference>
<sequence length="173" mass="18074">QGTGSIWLDDVECSGAEHSLSQCRARPLGQNNCNHGEDAGVVCSGTTNTSTVMLMSGPNRCAGRVEVLHDGEWGTVCDDEWDMRDAEVVCRQLGCGRAESAPPGAHFGPGTGRIWLDNVECSGTEDFLAQCRALPLGHNNCHHGEDASVVCSGTSCSCNMECPGGPGSVHPAS</sequence>
<evidence type="ECO:0000256" key="6">
    <source>
        <dbReference type="ARBA" id="ARBA00058074"/>
    </source>
</evidence>
<comment type="function">
    <text evidence="6">Binds to extracellular matrix proteins. Binds to pathogen-associated molecular patterns (PAMPs) present on the cell walls of Gram-positive and Gram-negative bacteria and fungi, behaving as a pattern recognition receptor (PRR). Induces bacterial and fungal aggregation and subsequent inhibition of PAMP-induced cytokine release. Does not possess intrinsic bactericidal activity. May play a role in the innate defense and homeostasis of certain epithelial surfaces.</text>
</comment>
<dbReference type="Proteomes" id="UP000660247">
    <property type="component" value="Unassembled WGS sequence"/>
</dbReference>
<comment type="caution">
    <text evidence="11">The sequence shown here is derived from an EMBL/GenBank/DDBJ whole genome shotgun (WGS) entry which is preliminary data.</text>
</comment>
<feature type="disulfide bond" evidence="9">
    <location>
        <begin position="13"/>
        <end position="23"/>
    </location>
</feature>
<accession>A0A851DCX4</accession>
<proteinExistence type="predicted"/>